<dbReference type="Proteomes" id="UP000033664">
    <property type="component" value="Unassembled WGS sequence"/>
</dbReference>
<keyword evidence="2" id="KW-1185">Reference proteome</keyword>
<reference evidence="1 2" key="1">
    <citation type="journal article" date="2015" name="BMC Genomics">
        <title>Genome mining reveals unlocked bioactive potential of marine Gram-negative bacteria.</title>
        <authorList>
            <person name="Machado H."/>
            <person name="Sonnenschein E.C."/>
            <person name="Melchiorsen J."/>
            <person name="Gram L."/>
        </authorList>
    </citation>
    <scope>NUCLEOTIDE SEQUENCE [LARGE SCALE GENOMIC DNA]</scope>
    <source>
        <strain evidence="1 2">S3137</strain>
    </source>
</reference>
<evidence type="ECO:0000313" key="2">
    <source>
        <dbReference type="Proteomes" id="UP000033664"/>
    </source>
</evidence>
<sequence length="109" mass="12168">MSGEKYNKQIEIISTKDTDVYKFIIPSEMEGLDELEVNLGYSPKNAEGFKFMQESLKLDFKVIDGNAVGTFTVVQKETLLPFLHVMWWPETAGLCGVVASSDIIDVSNS</sequence>
<protein>
    <submittedName>
        <fullName evidence="1">Uncharacterized protein</fullName>
    </submittedName>
</protein>
<gene>
    <name evidence="1" type="ORF">TW72_03495</name>
</gene>
<organism evidence="1 2">
    <name type="scientific">Pseudoalteromonas ruthenica</name>
    <dbReference type="NCBI Taxonomy" id="151081"/>
    <lineage>
        <taxon>Bacteria</taxon>
        <taxon>Pseudomonadati</taxon>
        <taxon>Pseudomonadota</taxon>
        <taxon>Gammaproteobacteria</taxon>
        <taxon>Alteromonadales</taxon>
        <taxon>Pseudoalteromonadaceae</taxon>
        <taxon>Pseudoalteromonas</taxon>
    </lineage>
</organism>
<evidence type="ECO:0000313" key="1">
    <source>
        <dbReference type="EMBL" id="KJZ01358.1"/>
    </source>
</evidence>
<dbReference type="EMBL" id="JXXZ01000003">
    <property type="protein sequence ID" value="KJZ01358.1"/>
    <property type="molecule type" value="Genomic_DNA"/>
</dbReference>
<accession>A0A0F4Q112</accession>
<comment type="caution">
    <text evidence="1">The sequence shown here is derived from an EMBL/GenBank/DDBJ whole genome shotgun (WGS) entry which is preliminary data.</text>
</comment>
<name>A0A0F4Q112_9GAMM</name>
<dbReference type="PATRIC" id="fig|151081.8.peg.953"/>
<dbReference type="AlphaFoldDB" id="A0A0F4Q112"/>
<proteinExistence type="predicted"/>